<comment type="caution">
    <text evidence="1">The sequence shown here is derived from an EMBL/GenBank/DDBJ whole genome shotgun (WGS) entry which is preliminary data.</text>
</comment>
<evidence type="ECO:0000313" key="2">
    <source>
        <dbReference type="Proteomes" id="UP000799754"/>
    </source>
</evidence>
<sequence length="229" mass="25901">MSDHHVLPVPCQKATKHVWSTAPHNFLKSYYQIIVLAPQDNPRIYRHDTHAALLIQVLAVYMPSKGLCTILPSMPSLSRAYDRVSNAIFKSKDWLTSDSAKDTDIVLIGVDLDILSGITTNGARPHLMLAAFDRRSDLQYEDDFLCSSLHGSSLGLEEHQLEYQLEHLTLVVSRLDVPEVLGQDFCYLFSSREQGYKQSVAVGEIQRKRFELYARRTSVDGPITQIQNI</sequence>
<name>A0ACB6SE03_9PLEO</name>
<proteinExistence type="predicted"/>
<evidence type="ECO:0000313" key="1">
    <source>
        <dbReference type="EMBL" id="KAF2632446.1"/>
    </source>
</evidence>
<dbReference type="EMBL" id="MU006703">
    <property type="protein sequence ID" value="KAF2632446.1"/>
    <property type="molecule type" value="Genomic_DNA"/>
</dbReference>
<gene>
    <name evidence="1" type="ORF">BU25DRAFT_418126</name>
</gene>
<organism evidence="1 2">
    <name type="scientific">Macroventuria anomochaeta</name>
    <dbReference type="NCBI Taxonomy" id="301207"/>
    <lineage>
        <taxon>Eukaryota</taxon>
        <taxon>Fungi</taxon>
        <taxon>Dikarya</taxon>
        <taxon>Ascomycota</taxon>
        <taxon>Pezizomycotina</taxon>
        <taxon>Dothideomycetes</taxon>
        <taxon>Pleosporomycetidae</taxon>
        <taxon>Pleosporales</taxon>
        <taxon>Pleosporineae</taxon>
        <taxon>Didymellaceae</taxon>
        <taxon>Macroventuria</taxon>
    </lineage>
</organism>
<dbReference type="Proteomes" id="UP000799754">
    <property type="component" value="Unassembled WGS sequence"/>
</dbReference>
<protein>
    <submittedName>
        <fullName evidence="1">Uncharacterized protein</fullName>
    </submittedName>
</protein>
<keyword evidence="2" id="KW-1185">Reference proteome</keyword>
<reference evidence="1" key="1">
    <citation type="journal article" date="2020" name="Stud. Mycol.">
        <title>101 Dothideomycetes genomes: a test case for predicting lifestyles and emergence of pathogens.</title>
        <authorList>
            <person name="Haridas S."/>
            <person name="Albert R."/>
            <person name="Binder M."/>
            <person name="Bloem J."/>
            <person name="Labutti K."/>
            <person name="Salamov A."/>
            <person name="Andreopoulos B."/>
            <person name="Baker S."/>
            <person name="Barry K."/>
            <person name="Bills G."/>
            <person name="Bluhm B."/>
            <person name="Cannon C."/>
            <person name="Castanera R."/>
            <person name="Culley D."/>
            <person name="Daum C."/>
            <person name="Ezra D."/>
            <person name="Gonzalez J."/>
            <person name="Henrissat B."/>
            <person name="Kuo A."/>
            <person name="Liang C."/>
            <person name="Lipzen A."/>
            <person name="Lutzoni F."/>
            <person name="Magnuson J."/>
            <person name="Mondo S."/>
            <person name="Nolan M."/>
            <person name="Ohm R."/>
            <person name="Pangilinan J."/>
            <person name="Park H.-J."/>
            <person name="Ramirez L."/>
            <person name="Alfaro M."/>
            <person name="Sun H."/>
            <person name="Tritt A."/>
            <person name="Yoshinaga Y."/>
            <person name="Zwiers L.-H."/>
            <person name="Turgeon B."/>
            <person name="Goodwin S."/>
            <person name="Spatafora J."/>
            <person name="Crous P."/>
            <person name="Grigoriev I."/>
        </authorList>
    </citation>
    <scope>NUCLEOTIDE SEQUENCE</scope>
    <source>
        <strain evidence="1">CBS 525.71</strain>
    </source>
</reference>
<accession>A0ACB6SE03</accession>